<dbReference type="Pfam" id="PF01699">
    <property type="entry name" value="Na_Ca_ex"/>
    <property type="match status" value="1"/>
</dbReference>
<feature type="transmembrane region" description="Helical" evidence="8">
    <location>
        <begin position="449"/>
        <end position="470"/>
    </location>
</feature>
<keyword evidence="2 8" id="KW-0812">Transmembrane</keyword>
<sequence length="738" mass="84408">MDLKYFNELSFILSSYRTLFEILCLGFIIYTIKFYYSYLSRENKLPGPLPLPLTGNLYCFIFGEIRQTLLTLQEKYGSVFELYLGVNREIIIGDPKLLDGIYDKSSSSVFQKRIIPGAVSLGLDVFQRVRKIIYNVTKKIFDANDQQENFELDLNIWMLEIFGEIFIKLILGETESKTILQKVLRLPKRMALWFKITCLYYVLPISDIKYLPFLNTIKKRFVRDDGNFRNELDHLINLKRIKLLERNKNISDKDERNDDVLTILIDEDVKNKSHNVMEIDNENIINLLSEMINGGVITTNKSLLTNYDYVNNLTYIGACVKESLRLISTILFSSRSINSGGTVCNMQWKEEQEFVIHHNYIHQNTRYWDNPKSFIPERFIDANNIIKNSHDPFGNGVRECPGKFLALFTIKITVVLIWVTFTLMLIFNISIGVCGGKVLESFDKVFGSFIATLLNAFGGNIGELFTVILLTKTKQYKDSMIAVNTILGSTASTTLLLSGIGAIANFGGIINFLQYGLAICVFLNYIMFVIVKLISYGMKQQDKEQGIESDSNKVVIDISDSSDTKSEDDMIDRRATRSILLFFLGLLNYFTAHIFVESLRLILDGKFTSPNMMTKIILPIVNDFMEHIGGIYMIVKDYQGKINTAQENATQSSNNAIRFVFPILIFACWINDIQLNIFSELPFMILLLLGAVLVQFAMSDTKYTPIEDMGATVIYICLILLCIVQDMLTKPDFLFVRV</sequence>
<dbReference type="OrthoDB" id="1844152at2759"/>
<dbReference type="PRINTS" id="PR00463">
    <property type="entry name" value="EP450I"/>
</dbReference>
<evidence type="ECO:0000256" key="8">
    <source>
        <dbReference type="SAM" id="Phobius"/>
    </source>
</evidence>
<feature type="transmembrane region" description="Helical" evidence="8">
    <location>
        <begin position="404"/>
        <end position="429"/>
    </location>
</feature>
<dbReference type="GO" id="GO:0016020">
    <property type="term" value="C:membrane"/>
    <property type="evidence" value="ECO:0007669"/>
    <property type="project" value="UniProtKB-SubCell"/>
</dbReference>
<evidence type="ECO:0000256" key="2">
    <source>
        <dbReference type="ARBA" id="ARBA00022692"/>
    </source>
</evidence>
<dbReference type="InterPro" id="IPR004837">
    <property type="entry name" value="NaCa_Exmemb"/>
</dbReference>
<keyword evidence="7" id="KW-0349">Heme</keyword>
<comment type="subcellular location">
    <subcellularLocation>
        <location evidence="1">Membrane</location>
        <topology evidence="1">Multi-pass membrane protein</topology>
    </subcellularLocation>
</comment>
<feature type="binding site" description="axial binding residue" evidence="7">
    <location>
        <position position="400"/>
    </location>
    <ligand>
        <name>heme</name>
        <dbReference type="ChEBI" id="CHEBI:30413"/>
    </ligand>
    <ligandPart>
        <name>Fe</name>
        <dbReference type="ChEBI" id="CHEBI:18248"/>
    </ligandPart>
</feature>
<dbReference type="PROSITE" id="PS00086">
    <property type="entry name" value="CYTOCHROME_P450"/>
    <property type="match status" value="1"/>
</dbReference>
<dbReference type="AlphaFoldDB" id="A0A9N9GX65"/>
<feature type="domain" description="Sodium/calcium exchanger membrane region" evidence="9">
    <location>
        <begin position="580"/>
        <end position="723"/>
    </location>
</feature>
<feature type="transmembrane region" description="Helical" evidence="8">
    <location>
        <begin position="656"/>
        <end position="675"/>
    </location>
</feature>
<dbReference type="GO" id="GO:0020037">
    <property type="term" value="F:heme binding"/>
    <property type="evidence" value="ECO:0007669"/>
    <property type="project" value="InterPro"/>
</dbReference>
<feature type="transmembrane region" description="Helical" evidence="8">
    <location>
        <begin position="681"/>
        <end position="698"/>
    </location>
</feature>
<proteinExistence type="predicted"/>
<evidence type="ECO:0000256" key="7">
    <source>
        <dbReference type="PIRSR" id="PIRSR602401-1"/>
    </source>
</evidence>
<keyword evidence="11" id="KW-1185">Reference proteome</keyword>
<dbReference type="Proteomes" id="UP000789405">
    <property type="component" value="Unassembled WGS sequence"/>
</dbReference>
<evidence type="ECO:0000256" key="5">
    <source>
        <dbReference type="ARBA" id="ARBA00023004"/>
    </source>
</evidence>
<feature type="transmembrane region" description="Helical" evidence="8">
    <location>
        <begin position="710"/>
        <end position="728"/>
    </location>
</feature>
<dbReference type="GO" id="GO:0016705">
    <property type="term" value="F:oxidoreductase activity, acting on paired donors, with incorporation or reduction of molecular oxygen"/>
    <property type="evidence" value="ECO:0007669"/>
    <property type="project" value="InterPro"/>
</dbReference>
<protein>
    <submittedName>
        <fullName evidence="10">4575_t:CDS:1</fullName>
    </submittedName>
</protein>
<comment type="caution">
    <text evidence="10">The sequence shown here is derived from an EMBL/GenBank/DDBJ whole genome shotgun (WGS) entry which is preliminary data.</text>
</comment>
<feature type="transmembrane region" description="Helical" evidence="8">
    <location>
        <begin position="579"/>
        <end position="596"/>
    </location>
</feature>
<dbReference type="InterPro" id="IPR036396">
    <property type="entry name" value="Cyt_P450_sf"/>
</dbReference>
<dbReference type="Pfam" id="PF00067">
    <property type="entry name" value="p450"/>
    <property type="match status" value="2"/>
</dbReference>
<keyword evidence="6 8" id="KW-0472">Membrane</keyword>
<comment type="cofactor">
    <cofactor evidence="7">
        <name>heme</name>
        <dbReference type="ChEBI" id="CHEBI:30413"/>
    </cofactor>
</comment>
<dbReference type="SUPFAM" id="SSF48264">
    <property type="entry name" value="Cytochrome P450"/>
    <property type="match status" value="1"/>
</dbReference>
<accession>A0A9N9GX65</accession>
<feature type="transmembrane region" description="Helical" evidence="8">
    <location>
        <begin position="512"/>
        <end position="534"/>
    </location>
</feature>
<evidence type="ECO:0000256" key="3">
    <source>
        <dbReference type="ARBA" id="ARBA00022723"/>
    </source>
</evidence>
<name>A0A9N9GX65_9GLOM</name>
<dbReference type="InterPro" id="IPR001128">
    <property type="entry name" value="Cyt_P450"/>
</dbReference>
<dbReference type="PANTHER" id="PTHR24301:SF2">
    <property type="entry name" value="THROMBOXANE-A SYNTHASE"/>
    <property type="match status" value="1"/>
</dbReference>
<evidence type="ECO:0000259" key="9">
    <source>
        <dbReference type="Pfam" id="PF01699"/>
    </source>
</evidence>
<organism evidence="10 11">
    <name type="scientific">Dentiscutata erythropus</name>
    <dbReference type="NCBI Taxonomy" id="1348616"/>
    <lineage>
        <taxon>Eukaryota</taxon>
        <taxon>Fungi</taxon>
        <taxon>Fungi incertae sedis</taxon>
        <taxon>Mucoromycota</taxon>
        <taxon>Glomeromycotina</taxon>
        <taxon>Glomeromycetes</taxon>
        <taxon>Diversisporales</taxon>
        <taxon>Gigasporaceae</taxon>
        <taxon>Dentiscutata</taxon>
    </lineage>
</organism>
<dbReference type="GO" id="GO:0055085">
    <property type="term" value="P:transmembrane transport"/>
    <property type="evidence" value="ECO:0007669"/>
    <property type="project" value="InterPro"/>
</dbReference>
<evidence type="ECO:0000313" key="10">
    <source>
        <dbReference type="EMBL" id="CAG8631598.1"/>
    </source>
</evidence>
<keyword evidence="5 7" id="KW-0408">Iron</keyword>
<dbReference type="Gene3D" id="1.10.630.10">
    <property type="entry name" value="Cytochrome P450"/>
    <property type="match status" value="2"/>
</dbReference>
<dbReference type="EMBL" id="CAJVPY010004935">
    <property type="protein sequence ID" value="CAG8631598.1"/>
    <property type="molecule type" value="Genomic_DNA"/>
</dbReference>
<keyword evidence="4 8" id="KW-1133">Transmembrane helix</keyword>
<keyword evidence="3 7" id="KW-0479">Metal-binding</keyword>
<reference evidence="10" key="1">
    <citation type="submission" date="2021-06" db="EMBL/GenBank/DDBJ databases">
        <authorList>
            <person name="Kallberg Y."/>
            <person name="Tangrot J."/>
            <person name="Rosling A."/>
        </authorList>
    </citation>
    <scope>NUCLEOTIDE SEQUENCE</scope>
    <source>
        <strain evidence="10">MA453B</strain>
    </source>
</reference>
<evidence type="ECO:0000256" key="6">
    <source>
        <dbReference type="ARBA" id="ARBA00023136"/>
    </source>
</evidence>
<feature type="transmembrane region" description="Helical" evidence="8">
    <location>
        <begin position="16"/>
        <end position="36"/>
    </location>
</feature>
<dbReference type="PANTHER" id="PTHR24301">
    <property type="entry name" value="THROMBOXANE-A SYNTHASE"/>
    <property type="match status" value="1"/>
</dbReference>
<feature type="transmembrane region" description="Helical" evidence="8">
    <location>
        <begin position="482"/>
        <end position="506"/>
    </location>
</feature>
<dbReference type="GO" id="GO:0005506">
    <property type="term" value="F:iron ion binding"/>
    <property type="evidence" value="ECO:0007669"/>
    <property type="project" value="InterPro"/>
</dbReference>
<evidence type="ECO:0000256" key="4">
    <source>
        <dbReference type="ARBA" id="ARBA00022989"/>
    </source>
</evidence>
<dbReference type="InterPro" id="IPR017972">
    <property type="entry name" value="Cyt_P450_CS"/>
</dbReference>
<dbReference type="GO" id="GO:0004497">
    <property type="term" value="F:monooxygenase activity"/>
    <property type="evidence" value="ECO:0007669"/>
    <property type="project" value="InterPro"/>
</dbReference>
<evidence type="ECO:0000256" key="1">
    <source>
        <dbReference type="ARBA" id="ARBA00004141"/>
    </source>
</evidence>
<feature type="transmembrane region" description="Helical" evidence="8">
    <location>
        <begin position="616"/>
        <end position="635"/>
    </location>
</feature>
<dbReference type="InterPro" id="IPR002401">
    <property type="entry name" value="Cyt_P450_E_grp-I"/>
</dbReference>
<gene>
    <name evidence="10" type="ORF">DERYTH_LOCUS9175</name>
</gene>
<evidence type="ECO:0000313" key="11">
    <source>
        <dbReference type="Proteomes" id="UP000789405"/>
    </source>
</evidence>